<dbReference type="GO" id="GO:0004742">
    <property type="term" value="F:dihydrolipoyllysine-residue acetyltransferase activity"/>
    <property type="evidence" value="ECO:0007669"/>
    <property type="project" value="UniProtKB-EC"/>
</dbReference>
<reference evidence="3" key="1">
    <citation type="submission" date="2017-03" db="EMBL/GenBank/DDBJ databases">
        <authorList>
            <person name="Rodrigo-Torres L."/>
            <person name="Arahal R.D."/>
            <person name="Lucena T."/>
        </authorList>
    </citation>
    <scope>NUCLEOTIDE SEQUENCE [LARGE SCALE GENOMIC DNA]</scope>
    <source>
        <strain evidence="3">CECT 8411</strain>
    </source>
</reference>
<keyword evidence="3" id="KW-1185">Reference proteome</keyword>
<dbReference type="GO" id="GO:0016020">
    <property type="term" value="C:membrane"/>
    <property type="evidence" value="ECO:0007669"/>
    <property type="project" value="TreeGrafter"/>
</dbReference>
<protein>
    <submittedName>
        <fullName evidence="2">Dihydrolipoyllysine-residue acetyltransferase component of acetoin cleaving system</fullName>
        <ecNumber evidence="2">2.3.1.12</ecNumber>
    </submittedName>
</protein>
<dbReference type="SUPFAM" id="SSF53474">
    <property type="entry name" value="alpha/beta-Hydrolases"/>
    <property type="match status" value="1"/>
</dbReference>
<dbReference type="InterPro" id="IPR029058">
    <property type="entry name" value="AB_hydrolase_fold"/>
</dbReference>
<dbReference type="Gene3D" id="3.40.50.1820">
    <property type="entry name" value="alpha/beta hydrolase"/>
    <property type="match status" value="1"/>
</dbReference>
<dbReference type="EMBL" id="FWFP01000002">
    <property type="protein sequence ID" value="SLN25734.1"/>
    <property type="molecule type" value="Genomic_DNA"/>
</dbReference>
<proteinExistence type="predicted"/>
<dbReference type="PRINTS" id="PR00111">
    <property type="entry name" value="ABHYDROLASE"/>
</dbReference>
<keyword evidence="2" id="KW-0808">Transferase</keyword>
<sequence length="317" mass="33726">MTTILLILLVITVFLASMHLWTRKLTREGTEKVPQPGEVVSVRGGSIHYVEKGDPANPTLIMIHGLAGQLQHYTYALMDRLTDDFHVIAVDRPGSGYSTRDTADLARLPEQARMIMEFLDKKGVSDPVLVGHSMGGAVSLAMALDYPDKVAGLALLAPLTHEMPSTPPVFKPLEIRAEWLRTLIGNTVAVPVAAKTAPKTIGAVFDPEPAPADFLDRAGGALGLRPSAFISASQDVIGVDASIGAQSQRYGELNLPGGVLFGAGDVILSPAAHGAPMIQFGFSYEQLEGMGHMIPITAPDTCAAFIRGISDRARIKA</sequence>
<accession>A0A1X6YPP4</accession>
<keyword evidence="2" id="KW-0012">Acyltransferase</keyword>
<evidence type="ECO:0000313" key="3">
    <source>
        <dbReference type="Proteomes" id="UP000193778"/>
    </source>
</evidence>
<organism evidence="2 3">
    <name type="scientific">Ruegeria meonggei</name>
    <dbReference type="NCBI Taxonomy" id="1446476"/>
    <lineage>
        <taxon>Bacteria</taxon>
        <taxon>Pseudomonadati</taxon>
        <taxon>Pseudomonadota</taxon>
        <taxon>Alphaproteobacteria</taxon>
        <taxon>Rhodobacterales</taxon>
        <taxon>Roseobacteraceae</taxon>
        <taxon>Ruegeria</taxon>
    </lineage>
</organism>
<dbReference type="EC" id="2.3.1.12" evidence="2"/>
<gene>
    <name evidence="2" type="primary">acoC</name>
    <name evidence="2" type="ORF">RUM8411_01051</name>
</gene>
<dbReference type="OrthoDB" id="9815441at2"/>
<dbReference type="RefSeq" id="WP_085821566.1">
    <property type="nucleotide sequence ID" value="NZ_FWFP01000002.1"/>
</dbReference>
<feature type="domain" description="AB hydrolase-1" evidence="1">
    <location>
        <begin position="58"/>
        <end position="165"/>
    </location>
</feature>
<dbReference type="PANTHER" id="PTHR43798">
    <property type="entry name" value="MONOACYLGLYCEROL LIPASE"/>
    <property type="match status" value="1"/>
</dbReference>
<dbReference type="AlphaFoldDB" id="A0A1X6YPP4"/>
<evidence type="ECO:0000313" key="2">
    <source>
        <dbReference type="EMBL" id="SLN25734.1"/>
    </source>
</evidence>
<dbReference type="InterPro" id="IPR050266">
    <property type="entry name" value="AB_hydrolase_sf"/>
</dbReference>
<dbReference type="PANTHER" id="PTHR43798:SF33">
    <property type="entry name" value="HYDROLASE, PUTATIVE (AFU_ORTHOLOGUE AFUA_2G14860)-RELATED"/>
    <property type="match status" value="1"/>
</dbReference>
<dbReference type="PRINTS" id="PR00412">
    <property type="entry name" value="EPOXHYDRLASE"/>
</dbReference>
<dbReference type="InterPro" id="IPR000639">
    <property type="entry name" value="Epox_hydrolase-like"/>
</dbReference>
<dbReference type="Pfam" id="PF00561">
    <property type="entry name" value="Abhydrolase_1"/>
    <property type="match status" value="1"/>
</dbReference>
<evidence type="ECO:0000259" key="1">
    <source>
        <dbReference type="Pfam" id="PF00561"/>
    </source>
</evidence>
<dbReference type="InterPro" id="IPR000073">
    <property type="entry name" value="AB_hydrolase_1"/>
</dbReference>
<dbReference type="Proteomes" id="UP000193778">
    <property type="component" value="Unassembled WGS sequence"/>
</dbReference>
<name>A0A1X6YPP4_9RHOB</name>